<feature type="transmembrane region" description="Helical" evidence="7">
    <location>
        <begin position="150"/>
        <end position="173"/>
    </location>
</feature>
<feature type="transmembrane region" description="Helical" evidence="7">
    <location>
        <begin position="19"/>
        <end position="36"/>
    </location>
</feature>
<keyword evidence="4 7" id="KW-1133">Transmembrane helix</keyword>
<feature type="transmembrane region" description="Helical" evidence="7">
    <location>
        <begin position="309"/>
        <end position="335"/>
    </location>
</feature>
<dbReference type="Proteomes" id="UP001500325">
    <property type="component" value="Unassembled WGS sequence"/>
</dbReference>
<feature type="transmembrane region" description="Helical" evidence="7">
    <location>
        <begin position="71"/>
        <end position="97"/>
    </location>
</feature>
<keyword evidence="5 7" id="KW-0472">Membrane</keyword>
<comment type="caution">
    <text evidence="8">The sequence shown here is derived from an EMBL/GenBank/DDBJ whole genome shotgun (WGS) entry which is preliminary data.</text>
</comment>
<evidence type="ECO:0000256" key="5">
    <source>
        <dbReference type="ARBA" id="ARBA00023136"/>
    </source>
</evidence>
<feature type="transmembrane region" description="Helical" evidence="7">
    <location>
        <begin position="42"/>
        <end position="59"/>
    </location>
</feature>
<proteinExistence type="inferred from homology"/>
<name>A0ABP8WXP9_9PSEU</name>
<keyword evidence="3 7" id="KW-0812">Transmembrane</keyword>
<evidence type="ECO:0000256" key="2">
    <source>
        <dbReference type="ARBA" id="ARBA00009773"/>
    </source>
</evidence>
<evidence type="ECO:0000313" key="8">
    <source>
        <dbReference type="EMBL" id="GAA4697120.1"/>
    </source>
</evidence>
<evidence type="ECO:0000256" key="3">
    <source>
        <dbReference type="ARBA" id="ARBA00022692"/>
    </source>
</evidence>
<feature type="transmembrane region" description="Helical" evidence="7">
    <location>
        <begin position="270"/>
        <end position="289"/>
    </location>
</feature>
<evidence type="ECO:0000313" key="9">
    <source>
        <dbReference type="Proteomes" id="UP001500325"/>
    </source>
</evidence>
<gene>
    <name evidence="8" type="ORF">GCM10023215_39080</name>
</gene>
<protein>
    <submittedName>
        <fullName evidence="8">AI-2E family transporter</fullName>
    </submittedName>
</protein>
<comment type="similarity">
    <text evidence="2">Belongs to the autoinducer-2 exporter (AI-2E) (TC 2.A.86) family.</text>
</comment>
<keyword evidence="9" id="KW-1185">Reference proteome</keyword>
<evidence type="ECO:0000256" key="7">
    <source>
        <dbReference type="SAM" id="Phobius"/>
    </source>
</evidence>
<accession>A0ABP8WXP9</accession>
<organism evidence="8 9">
    <name type="scientific">Pseudonocardia yuanmonensis</name>
    <dbReference type="NCBI Taxonomy" id="1095914"/>
    <lineage>
        <taxon>Bacteria</taxon>
        <taxon>Bacillati</taxon>
        <taxon>Actinomycetota</taxon>
        <taxon>Actinomycetes</taxon>
        <taxon>Pseudonocardiales</taxon>
        <taxon>Pseudonocardiaceae</taxon>
        <taxon>Pseudonocardia</taxon>
    </lineage>
</organism>
<dbReference type="Pfam" id="PF01594">
    <property type="entry name" value="AI-2E_transport"/>
    <property type="match status" value="1"/>
</dbReference>
<evidence type="ECO:0000256" key="4">
    <source>
        <dbReference type="ARBA" id="ARBA00022989"/>
    </source>
</evidence>
<dbReference type="PANTHER" id="PTHR21716">
    <property type="entry name" value="TRANSMEMBRANE PROTEIN"/>
    <property type="match status" value="1"/>
</dbReference>
<dbReference type="EMBL" id="BAABIC010000013">
    <property type="protein sequence ID" value="GAA4697120.1"/>
    <property type="molecule type" value="Genomic_DNA"/>
</dbReference>
<feature type="region of interest" description="Disordered" evidence="6">
    <location>
        <begin position="355"/>
        <end position="423"/>
    </location>
</feature>
<sequence>MTQTAPDTSAAGPGGIPRGLVVVLAVTGLLVSTLALQQFRSILAPVLLALVLVIGVHPLTGILRRRGVPRWLAATVTLVVLQAIILGLAASLALAVARLGSLLPLYQDRFTALVAELRAWLASIGVGPDQLQQALGQISFGRVASLVTDLLGGLAGTFTNLLFLVLVVLFMGIDALAFSHRLAQVGGTRTAVVAALDGFVRGCRSYLLVSTVFGLIVAVVDAVFLWIVGVPLAVLWGLLAFVTNYIPNIGFVIGLVPPALLGLLEGGPRLMLTVIVAYCLINFVIQSLIQPRFVSDAVNLSLTLTFLSLVFWTFVIGPLGAVLAIPLTLLAKALLLDVDPRTRWMSAFLSGGRVDPPDELDRDGEPLTRPAAASSDCVAPGLVGADPAEDGADVPPMRALQDPTRETGARAGSPTPTDRRSDV</sequence>
<evidence type="ECO:0000256" key="1">
    <source>
        <dbReference type="ARBA" id="ARBA00004141"/>
    </source>
</evidence>
<evidence type="ECO:0000256" key="6">
    <source>
        <dbReference type="SAM" id="MobiDB-lite"/>
    </source>
</evidence>
<dbReference type="InterPro" id="IPR002549">
    <property type="entry name" value="AI-2E-like"/>
</dbReference>
<dbReference type="PANTHER" id="PTHR21716:SF64">
    <property type="entry name" value="AI-2 TRANSPORT PROTEIN TQSA"/>
    <property type="match status" value="1"/>
</dbReference>
<comment type="subcellular location">
    <subcellularLocation>
        <location evidence="1">Membrane</location>
        <topology evidence="1">Multi-pass membrane protein</topology>
    </subcellularLocation>
</comment>
<reference evidence="9" key="1">
    <citation type="journal article" date="2019" name="Int. J. Syst. Evol. Microbiol.">
        <title>The Global Catalogue of Microorganisms (GCM) 10K type strain sequencing project: providing services to taxonomists for standard genome sequencing and annotation.</title>
        <authorList>
            <consortium name="The Broad Institute Genomics Platform"/>
            <consortium name="The Broad Institute Genome Sequencing Center for Infectious Disease"/>
            <person name="Wu L."/>
            <person name="Ma J."/>
        </authorList>
    </citation>
    <scope>NUCLEOTIDE SEQUENCE [LARGE SCALE GENOMIC DNA]</scope>
    <source>
        <strain evidence="9">JCM 18055</strain>
    </source>
</reference>
<feature type="transmembrane region" description="Helical" evidence="7">
    <location>
        <begin position="206"/>
        <end position="239"/>
    </location>
</feature>
<dbReference type="RefSeq" id="WP_345382048.1">
    <property type="nucleotide sequence ID" value="NZ_BAABIC010000013.1"/>
</dbReference>